<comment type="caution">
    <text evidence="2">The sequence shown here is derived from an EMBL/GenBank/DDBJ whole genome shotgun (WGS) entry which is preliminary data.</text>
</comment>
<dbReference type="AlphaFoldDB" id="A0A5R9J4R6"/>
<dbReference type="SUPFAM" id="SSF51735">
    <property type="entry name" value="NAD(P)-binding Rossmann-fold domains"/>
    <property type="match status" value="1"/>
</dbReference>
<accession>A0A5R9J4R6</accession>
<evidence type="ECO:0000259" key="1">
    <source>
        <dbReference type="Pfam" id="PF01370"/>
    </source>
</evidence>
<protein>
    <submittedName>
        <fullName evidence="2">NAD-dependent epimerase/dehydratase family protein</fullName>
    </submittedName>
</protein>
<dbReference type="GO" id="GO:0004029">
    <property type="term" value="F:aldehyde dehydrogenase (NAD+) activity"/>
    <property type="evidence" value="ECO:0007669"/>
    <property type="project" value="TreeGrafter"/>
</dbReference>
<dbReference type="Proteomes" id="UP000305654">
    <property type="component" value="Unassembled WGS sequence"/>
</dbReference>
<dbReference type="Gene3D" id="3.40.50.720">
    <property type="entry name" value="NAD(P)-binding Rossmann-like Domain"/>
    <property type="match status" value="1"/>
</dbReference>
<dbReference type="GO" id="GO:0005737">
    <property type="term" value="C:cytoplasm"/>
    <property type="evidence" value="ECO:0007669"/>
    <property type="project" value="TreeGrafter"/>
</dbReference>
<dbReference type="Pfam" id="PF01370">
    <property type="entry name" value="Epimerase"/>
    <property type="match status" value="1"/>
</dbReference>
<evidence type="ECO:0000313" key="3">
    <source>
        <dbReference type="Proteomes" id="UP000305654"/>
    </source>
</evidence>
<organism evidence="2 3">
    <name type="scientific">Lichenicoccus roseus</name>
    <dbReference type="NCBI Taxonomy" id="2683649"/>
    <lineage>
        <taxon>Bacteria</taxon>
        <taxon>Pseudomonadati</taxon>
        <taxon>Pseudomonadota</taxon>
        <taxon>Alphaproteobacteria</taxon>
        <taxon>Acetobacterales</taxon>
        <taxon>Acetobacteraceae</taxon>
        <taxon>Lichenicoccus</taxon>
    </lineage>
</organism>
<feature type="domain" description="NAD-dependent epimerase/dehydratase" evidence="1">
    <location>
        <begin position="24"/>
        <end position="227"/>
    </location>
</feature>
<dbReference type="InterPro" id="IPR001509">
    <property type="entry name" value="Epimerase_deHydtase"/>
</dbReference>
<reference evidence="2 3" key="1">
    <citation type="submission" date="2019-05" db="EMBL/GenBank/DDBJ databases">
        <authorList>
            <person name="Pankratov T."/>
            <person name="Grouzdev D."/>
        </authorList>
    </citation>
    <scope>NUCLEOTIDE SEQUENCE [LARGE SCALE GENOMIC DNA]</scope>
    <source>
        <strain evidence="2 3">KEBCLARHB70R</strain>
    </source>
</reference>
<evidence type="ECO:0000313" key="2">
    <source>
        <dbReference type="EMBL" id="TLU72620.1"/>
    </source>
</evidence>
<name>A0A5R9J4R6_9PROT</name>
<keyword evidence="3" id="KW-1185">Reference proteome</keyword>
<dbReference type="EMBL" id="VCDI01000003">
    <property type="protein sequence ID" value="TLU72620.1"/>
    <property type="molecule type" value="Genomic_DNA"/>
</dbReference>
<dbReference type="InterPro" id="IPR036291">
    <property type="entry name" value="NAD(P)-bd_dom_sf"/>
</dbReference>
<gene>
    <name evidence="2" type="ORF">FE263_11295</name>
</gene>
<dbReference type="OrthoDB" id="9814124at2"/>
<dbReference type="PANTHER" id="PTHR48079">
    <property type="entry name" value="PROTEIN YEEZ"/>
    <property type="match status" value="1"/>
</dbReference>
<dbReference type="PANTHER" id="PTHR48079:SF6">
    <property type="entry name" value="NAD(P)-BINDING DOMAIN-CONTAINING PROTEIN-RELATED"/>
    <property type="match status" value="1"/>
</dbReference>
<dbReference type="InterPro" id="IPR051783">
    <property type="entry name" value="NAD(P)-dependent_oxidoreduct"/>
</dbReference>
<proteinExistence type="predicted"/>
<sequence length="336" mass="35722">MPRWLFRRDRRHLSTGDVTGRVAAVTGGNGFLGSAIVAALSAAGWRIRLLARGALDHPVLSGIALQQVSGDLADAAAVAELVRDADLVVHAAGLVKARTRQHFLAVNRDGTARLAEAVKRLPRPPRFILISSQAAREPSLSDYAASKRLGEAAAEAVLAGRPCMVLRPCVIYGPWDREGRALLRLAGSRIAPAVRAPEPRIAMIHVRDAAAAVAAAASGGPEVGVFEICDERADGYGWRELLRRLGEANGRVPRAVAVPDLLIRAAGSANELLALAGGPPAMFGAGKAREILHRDWSADPARRLSAALWQPRIALTEGLAETVAWARSRRGVPRSR</sequence>